<feature type="domain" description="Sialate O-acetylesterase" evidence="3">
    <location>
        <begin position="386"/>
        <end position="500"/>
    </location>
</feature>
<reference evidence="4 5" key="1">
    <citation type="journal article" date="2017" name="Front. Microbiol.">
        <title>Labilibaculum manganireducens gen. nov., sp. nov. and Labilibaculum filiforme sp. nov., Novel Bacteroidetes Isolated from Subsurface Sediments of the Baltic Sea.</title>
        <authorList>
            <person name="Vandieken V."/>
            <person name="Marshall I.P."/>
            <person name="Niemann H."/>
            <person name="Engelen B."/>
            <person name="Cypionka H."/>
        </authorList>
    </citation>
    <scope>NUCLEOTIDE SEQUENCE [LARGE SCALE GENOMIC DNA]</scope>
    <source>
        <strain evidence="4 5">59.10-2M</strain>
    </source>
</reference>
<dbReference type="GO" id="GO:0005975">
    <property type="term" value="P:carbohydrate metabolic process"/>
    <property type="evidence" value="ECO:0007669"/>
    <property type="project" value="InterPro"/>
</dbReference>
<dbReference type="SUPFAM" id="SSF49785">
    <property type="entry name" value="Galactose-binding domain-like"/>
    <property type="match status" value="1"/>
</dbReference>
<evidence type="ECO:0000256" key="2">
    <source>
        <dbReference type="SAM" id="MobiDB-lite"/>
    </source>
</evidence>
<organism evidence="4 5">
    <name type="scientific">Labilibaculum manganireducens</name>
    <dbReference type="NCBI Taxonomy" id="1940525"/>
    <lineage>
        <taxon>Bacteria</taxon>
        <taxon>Pseudomonadati</taxon>
        <taxon>Bacteroidota</taxon>
        <taxon>Bacteroidia</taxon>
        <taxon>Marinilabiliales</taxon>
        <taxon>Marinifilaceae</taxon>
        <taxon>Labilibaculum</taxon>
    </lineage>
</organism>
<evidence type="ECO:0000259" key="3">
    <source>
        <dbReference type="Pfam" id="PF03629"/>
    </source>
</evidence>
<dbReference type="PANTHER" id="PTHR22901:SF0">
    <property type="entry name" value="SIALATE O-ACETYLESTERASE"/>
    <property type="match status" value="1"/>
</dbReference>
<evidence type="ECO:0000256" key="1">
    <source>
        <dbReference type="ARBA" id="ARBA00022801"/>
    </source>
</evidence>
<dbReference type="PANTHER" id="PTHR22901">
    <property type="entry name" value="SIALATE O-ACETYLESTERASE"/>
    <property type="match status" value="1"/>
</dbReference>
<protein>
    <submittedName>
        <fullName evidence="4">Sialate O-acetylesterase</fullName>
    </submittedName>
</protein>
<accession>A0A2N3IBX9</accession>
<feature type="region of interest" description="Disordered" evidence="2">
    <location>
        <begin position="220"/>
        <end position="250"/>
    </location>
</feature>
<dbReference type="Pfam" id="PF03629">
    <property type="entry name" value="SASA"/>
    <property type="match status" value="2"/>
</dbReference>
<comment type="caution">
    <text evidence="4">The sequence shown here is derived from an EMBL/GenBank/DDBJ whole genome shotgun (WGS) entry which is preliminary data.</text>
</comment>
<dbReference type="SUPFAM" id="SSF52266">
    <property type="entry name" value="SGNH hydrolase"/>
    <property type="match status" value="1"/>
</dbReference>
<keyword evidence="5" id="KW-1185">Reference proteome</keyword>
<sequence>MPFMVSAQLRLPKLISNGLVLQRGAEVKIWGWSAKNEKVSVNYRDSLYKTIANDKGEWFVMLPIQKAGGPYAMNICASDTIHLKNILVGDVWVCSGQSNMELPMRRVSPLYKEEIAKADNRNIRYFEVPKKYNFNTVKNDLQNGNWVDINKNTINNISAVSYFFAQKLNSEYNVPIGIINSSLGGSPAQAWLNEEALKEFPSYDAELQKFKNQAVIDSIEQSDNSRSNNWYQKSTVNDEGQKGNWRAKGSNTSDWSSMTIPGYWADGKLGYVNGVVWFRKEIEIPAEYCNKEGLLNMGRIIDADSVFVNGKFIGTTSYQYPPRRYTIPAGILVEGKNTLSIRVISNGGRGGFVDGKPYQIVFDDFQIDLKGEWKYKLGVAMEPLQGPTFIRWKSGGLYNAMIAPLLNYKIKGAVWYQGESNTGRPNEYEHLLSSLIKNWRKQWGQGDFPFLCVQLPNFMSPKDQPSESNWAMLREAQFKALSVPNTGMAVTIDIGEWNDIHPLNKKDVGERLVLAAKRIAYGDDHVIYSGPMYRSMKVEKNKVILSFDQIGSGLIVKGGGELKEFAIAGKDKKFVWAKAKIVDNKVIVWSDKVKKPLAVRYAWADNPESANLFNKEKLPASPFRTDTW</sequence>
<feature type="compositionally biased region" description="Polar residues" evidence="2">
    <location>
        <begin position="220"/>
        <end position="238"/>
    </location>
</feature>
<dbReference type="Proteomes" id="UP000233618">
    <property type="component" value="Unassembled WGS sequence"/>
</dbReference>
<proteinExistence type="predicted"/>
<keyword evidence="1" id="KW-0378">Hydrolase</keyword>
<feature type="domain" description="Sialate O-acetylesterase" evidence="3">
    <location>
        <begin position="89"/>
        <end position="214"/>
    </location>
</feature>
<dbReference type="Gene3D" id="2.60.120.260">
    <property type="entry name" value="Galactose-binding domain-like"/>
    <property type="match status" value="1"/>
</dbReference>
<dbReference type="AlphaFoldDB" id="A0A2N3IBX9"/>
<name>A0A2N3IBX9_9BACT</name>
<dbReference type="InterPro" id="IPR008979">
    <property type="entry name" value="Galactose-bd-like_sf"/>
</dbReference>
<dbReference type="InterPro" id="IPR039329">
    <property type="entry name" value="SIAE"/>
</dbReference>
<dbReference type="InterPro" id="IPR036514">
    <property type="entry name" value="SGNH_hydro_sf"/>
</dbReference>
<gene>
    <name evidence="4" type="ORF">BZG01_06660</name>
</gene>
<evidence type="ECO:0000313" key="5">
    <source>
        <dbReference type="Proteomes" id="UP000233618"/>
    </source>
</evidence>
<dbReference type="Gene3D" id="3.40.50.1110">
    <property type="entry name" value="SGNH hydrolase"/>
    <property type="match status" value="1"/>
</dbReference>
<dbReference type="GO" id="GO:0001681">
    <property type="term" value="F:sialate O-acetylesterase activity"/>
    <property type="evidence" value="ECO:0007669"/>
    <property type="project" value="InterPro"/>
</dbReference>
<dbReference type="EMBL" id="MVDE01000007">
    <property type="protein sequence ID" value="PKQ67789.1"/>
    <property type="molecule type" value="Genomic_DNA"/>
</dbReference>
<dbReference type="GO" id="GO:0004553">
    <property type="term" value="F:hydrolase activity, hydrolyzing O-glycosyl compounds"/>
    <property type="evidence" value="ECO:0007669"/>
    <property type="project" value="InterPro"/>
</dbReference>
<evidence type="ECO:0000313" key="4">
    <source>
        <dbReference type="EMBL" id="PKQ67789.1"/>
    </source>
</evidence>
<dbReference type="InterPro" id="IPR005181">
    <property type="entry name" value="SASA"/>
</dbReference>